<keyword evidence="6" id="KW-0805">Transcription regulation</keyword>
<keyword evidence="7" id="KW-0238">DNA-binding</keyword>
<dbReference type="Pfam" id="PF00105">
    <property type="entry name" value="zf-C4"/>
    <property type="match status" value="1"/>
</dbReference>
<comment type="caution">
    <text evidence="13">The sequence shown here is derived from an EMBL/GenBank/DDBJ whole genome shotgun (WGS) entry which is preliminary data.</text>
</comment>
<dbReference type="PRINTS" id="PR00047">
    <property type="entry name" value="STROIDFINGER"/>
</dbReference>
<dbReference type="InterPro" id="IPR035500">
    <property type="entry name" value="NHR-like_dom_sf"/>
</dbReference>
<keyword evidence="4" id="KW-0863">Zinc-finger</keyword>
<evidence type="ECO:0000256" key="3">
    <source>
        <dbReference type="ARBA" id="ARBA00022723"/>
    </source>
</evidence>
<dbReference type="AlphaFoldDB" id="A0A9P1J238"/>
<dbReference type="GO" id="GO:0000978">
    <property type="term" value="F:RNA polymerase II cis-regulatory region sequence-specific DNA binding"/>
    <property type="evidence" value="ECO:0007669"/>
    <property type="project" value="InterPro"/>
</dbReference>
<dbReference type="SUPFAM" id="SSF48508">
    <property type="entry name" value="Nuclear receptor ligand-binding domain"/>
    <property type="match status" value="1"/>
</dbReference>
<dbReference type="Proteomes" id="UP001152747">
    <property type="component" value="Unassembled WGS sequence"/>
</dbReference>
<dbReference type="GO" id="GO:0003700">
    <property type="term" value="F:DNA-binding transcription factor activity"/>
    <property type="evidence" value="ECO:0007669"/>
    <property type="project" value="InterPro"/>
</dbReference>
<protein>
    <submittedName>
        <fullName evidence="13">Uncharacterized protein</fullName>
    </submittedName>
</protein>
<evidence type="ECO:0000313" key="14">
    <source>
        <dbReference type="Proteomes" id="UP001152747"/>
    </source>
</evidence>
<evidence type="ECO:0000256" key="2">
    <source>
        <dbReference type="ARBA" id="ARBA00005993"/>
    </source>
</evidence>
<evidence type="ECO:0000256" key="4">
    <source>
        <dbReference type="ARBA" id="ARBA00022771"/>
    </source>
</evidence>
<dbReference type="OrthoDB" id="5855160at2759"/>
<dbReference type="EMBL" id="CANHGI010000006">
    <property type="protein sequence ID" value="CAI5455131.1"/>
    <property type="molecule type" value="Genomic_DNA"/>
</dbReference>
<evidence type="ECO:0000313" key="13">
    <source>
        <dbReference type="EMBL" id="CAI5455131.1"/>
    </source>
</evidence>
<keyword evidence="5" id="KW-0862">Zinc</keyword>
<evidence type="ECO:0000259" key="12">
    <source>
        <dbReference type="PROSITE" id="PS51843"/>
    </source>
</evidence>
<keyword evidence="3" id="KW-0479">Metal-binding</keyword>
<keyword evidence="9" id="KW-0675">Receptor</keyword>
<dbReference type="PROSITE" id="PS51030">
    <property type="entry name" value="NUCLEAR_REC_DBD_2"/>
    <property type="match status" value="1"/>
</dbReference>
<organism evidence="13 14">
    <name type="scientific">Caenorhabditis angaria</name>
    <dbReference type="NCBI Taxonomy" id="860376"/>
    <lineage>
        <taxon>Eukaryota</taxon>
        <taxon>Metazoa</taxon>
        <taxon>Ecdysozoa</taxon>
        <taxon>Nematoda</taxon>
        <taxon>Chromadorea</taxon>
        <taxon>Rhabditida</taxon>
        <taxon>Rhabditina</taxon>
        <taxon>Rhabditomorpha</taxon>
        <taxon>Rhabditoidea</taxon>
        <taxon>Rhabditidae</taxon>
        <taxon>Peloderinae</taxon>
        <taxon>Caenorhabditis</taxon>
    </lineage>
</organism>
<dbReference type="SMART" id="SM00430">
    <property type="entry name" value="HOLI"/>
    <property type="match status" value="1"/>
</dbReference>
<feature type="domain" description="Nuclear receptor" evidence="11">
    <location>
        <begin position="16"/>
        <end position="95"/>
    </location>
</feature>
<gene>
    <name evidence="13" type="ORF">CAMP_LOCUS17768</name>
</gene>
<proteinExistence type="inferred from homology"/>
<dbReference type="InterPro" id="IPR000536">
    <property type="entry name" value="Nucl_hrmn_rcpt_lig-bd"/>
</dbReference>
<evidence type="ECO:0000256" key="8">
    <source>
        <dbReference type="ARBA" id="ARBA00023163"/>
    </source>
</evidence>
<keyword evidence="14" id="KW-1185">Reference proteome</keyword>
<dbReference type="Pfam" id="PF00104">
    <property type="entry name" value="Hormone_recep"/>
    <property type="match status" value="1"/>
</dbReference>
<comment type="similarity">
    <text evidence="2">Belongs to the nuclear hormone receptor family.</text>
</comment>
<keyword evidence="8" id="KW-0804">Transcription</keyword>
<dbReference type="InterPro" id="IPR049636">
    <property type="entry name" value="HNF4-like_DBD"/>
</dbReference>
<dbReference type="PROSITE" id="PS51843">
    <property type="entry name" value="NR_LBD"/>
    <property type="match status" value="1"/>
</dbReference>
<evidence type="ECO:0000256" key="10">
    <source>
        <dbReference type="ARBA" id="ARBA00023242"/>
    </source>
</evidence>
<accession>A0A9P1J238</accession>
<keyword evidence="10" id="KW-0539">Nucleus</keyword>
<name>A0A9P1J238_9PELO</name>
<dbReference type="SMART" id="SM00399">
    <property type="entry name" value="ZnF_C4"/>
    <property type="match status" value="1"/>
</dbReference>
<evidence type="ECO:0000256" key="6">
    <source>
        <dbReference type="ARBA" id="ARBA00023015"/>
    </source>
</evidence>
<dbReference type="InterPro" id="IPR013088">
    <property type="entry name" value="Znf_NHR/GATA"/>
</dbReference>
<dbReference type="GO" id="GO:0005634">
    <property type="term" value="C:nucleus"/>
    <property type="evidence" value="ECO:0007669"/>
    <property type="project" value="UniProtKB-SubCell"/>
</dbReference>
<evidence type="ECO:0000256" key="1">
    <source>
        <dbReference type="ARBA" id="ARBA00004123"/>
    </source>
</evidence>
<dbReference type="PANTHER" id="PTHR45886:SF14">
    <property type="entry name" value="NUCLEAR HORMONE RECEPTOR FAMILY-RELATED"/>
    <property type="match status" value="1"/>
</dbReference>
<dbReference type="Gene3D" id="3.30.50.10">
    <property type="entry name" value="Erythroid Transcription Factor GATA-1, subunit A"/>
    <property type="match status" value="1"/>
</dbReference>
<dbReference type="InterPro" id="IPR001628">
    <property type="entry name" value="Znf_hrmn_rcpt"/>
</dbReference>
<sequence length="424" mass="49730">MGNFSEVFESDIEEHQEKCSVCQRPSRGKHYNVSCCHGCKSFFRRAITEKLKFPKCQKEETCSSDATKSNEIIKCRFCRYQKCFNVGMIPQFSTKRKKSAEQLDEKPMHIVQLENKNPYSIMATLKRDLAYVDEKMGKLYVSTYHPVILPDLKTLIEETSKFHLADRLDKMPGWPLEQDEYLQKHRALMILKMKMESGAEPFPSSSTEFTDINVKDWFPFDLMMTIEHAKTFQFFNDLDIADRMILIRETSVMVVMITVTYFSYKAKKEYVLKPDGAAIVGSSKHHVINSILASSIQQNEMERKWQHGRRLMSFLLRDKPTYEEFLFLRMIIFCNPASGLSEKAANIIQKERDKMGKSLFNYCLMEYGKHGTIRFTNLLNYVNIFLDHQHDFRNFVFLSQLFMPVKMPQTRTRLVNQILCIDLE</sequence>
<evidence type="ECO:0000256" key="9">
    <source>
        <dbReference type="ARBA" id="ARBA00023170"/>
    </source>
</evidence>
<dbReference type="Gene3D" id="1.10.565.10">
    <property type="entry name" value="Retinoid X Receptor"/>
    <property type="match status" value="1"/>
</dbReference>
<comment type="subcellular location">
    <subcellularLocation>
        <location evidence="1">Nucleus</location>
    </subcellularLocation>
</comment>
<dbReference type="PANTHER" id="PTHR45886">
    <property type="entry name" value="NUCLEAR HORMONE RECEPTOR FAMILY-RELATED-RELATED"/>
    <property type="match status" value="1"/>
</dbReference>
<evidence type="ECO:0000256" key="5">
    <source>
        <dbReference type="ARBA" id="ARBA00022833"/>
    </source>
</evidence>
<evidence type="ECO:0000256" key="7">
    <source>
        <dbReference type="ARBA" id="ARBA00023125"/>
    </source>
</evidence>
<dbReference type="CDD" id="cd06960">
    <property type="entry name" value="NR_DBD_HNF4A"/>
    <property type="match status" value="1"/>
</dbReference>
<feature type="domain" description="NR LBD" evidence="12">
    <location>
        <begin position="184"/>
        <end position="418"/>
    </location>
</feature>
<reference evidence="13" key="1">
    <citation type="submission" date="2022-11" db="EMBL/GenBank/DDBJ databases">
        <authorList>
            <person name="Kikuchi T."/>
        </authorList>
    </citation>
    <scope>NUCLEOTIDE SEQUENCE</scope>
    <source>
        <strain evidence="13">PS1010</strain>
    </source>
</reference>
<evidence type="ECO:0000259" key="11">
    <source>
        <dbReference type="PROSITE" id="PS51030"/>
    </source>
</evidence>
<dbReference type="GO" id="GO:0008270">
    <property type="term" value="F:zinc ion binding"/>
    <property type="evidence" value="ECO:0007669"/>
    <property type="project" value="UniProtKB-KW"/>
</dbReference>
<dbReference type="SUPFAM" id="SSF57716">
    <property type="entry name" value="Glucocorticoid receptor-like (DNA-binding domain)"/>
    <property type="match status" value="1"/>
</dbReference>